<dbReference type="Gene3D" id="3.40.50.1820">
    <property type="entry name" value="alpha/beta hydrolase"/>
    <property type="match status" value="1"/>
</dbReference>
<dbReference type="SUPFAM" id="SSF53474">
    <property type="entry name" value="alpha/beta-Hydrolases"/>
    <property type="match status" value="1"/>
</dbReference>
<organism evidence="2 3">
    <name type="scientific">Streptomyces hiroshimensis</name>
    <dbReference type="NCBI Taxonomy" id="66424"/>
    <lineage>
        <taxon>Bacteria</taxon>
        <taxon>Bacillati</taxon>
        <taxon>Actinomycetota</taxon>
        <taxon>Actinomycetes</taxon>
        <taxon>Kitasatosporales</taxon>
        <taxon>Streptomycetaceae</taxon>
        <taxon>Streptomyces</taxon>
    </lineage>
</organism>
<dbReference type="InterPro" id="IPR029058">
    <property type="entry name" value="AB_hydrolase_fold"/>
</dbReference>
<name>A0ABQ2Y360_9ACTN</name>
<accession>A0ABQ2Y360</accession>
<reference evidence="3" key="1">
    <citation type="journal article" date="2019" name="Int. J. Syst. Evol. Microbiol.">
        <title>The Global Catalogue of Microorganisms (GCM) 10K type strain sequencing project: providing services to taxonomists for standard genome sequencing and annotation.</title>
        <authorList>
            <consortium name="The Broad Institute Genomics Platform"/>
            <consortium name="The Broad Institute Genome Sequencing Center for Infectious Disease"/>
            <person name="Wu L."/>
            <person name="Ma J."/>
        </authorList>
    </citation>
    <scope>NUCLEOTIDE SEQUENCE [LARGE SCALE GENOMIC DNA]</scope>
    <source>
        <strain evidence="3">JCM 4586</strain>
    </source>
</reference>
<dbReference type="Proteomes" id="UP000659223">
    <property type="component" value="Unassembled WGS sequence"/>
</dbReference>
<comment type="caution">
    <text evidence="2">The sequence shown here is derived from an EMBL/GenBank/DDBJ whole genome shotgun (WGS) entry which is preliminary data.</text>
</comment>
<gene>
    <name evidence="2" type="ORF">GCM10010324_01860</name>
</gene>
<evidence type="ECO:0000313" key="2">
    <source>
        <dbReference type="EMBL" id="GGX60874.1"/>
    </source>
</evidence>
<keyword evidence="3" id="KW-1185">Reference proteome</keyword>
<protein>
    <submittedName>
        <fullName evidence="2">Carboxylesterase</fullName>
    </submittedName>
</protein>
<sequence length="298" mass="31681">MGAQLSSFADEAARARILGAYDKAMAFWPEPRGQRDVSTSFGTTRVHTYGGGPGTPVVLLHGQSATPAEWAPHVAVLGEGRPVLAVDRVGDPGYSTQSAPVTTAQDTANWLEEVLAGLGLERAHLVGHSYGGWVALNHAARRPARVASVAAYEPPRALAPLRPGFLLGAVAAMVSGSEKFQRRWFTGLIGDTGAAPEEAEAQMRLSLEALRGFRVRLLPPPRMTDEELRSVTAPALILLGGANRAMDSTRAAERARRLIPDVRAEIVPGAGHGIPVKVLNSRVPEFWREAEAAQGGRA</sequence>
<evidence type="ECO:0000313" key="3">
    <source>
        <dbReference type="Proteomes" id="UP000659223"/>
    </source>
</evidence>
<dbReference type="Pfam" id="PF12697">
    <property type="entry name" value="Abhydrolase_6"/>
    <property type="match status" value="1"/>
</dbReference>
<feature type="domain" description="AB hydrolase-1" evidence="1">
    <location>
        <begin position="57"/>
        <end position="274"/>
    </location>
</feature>
<dbReference type="PANTHER" id="PTHR43798">
    <property type="entry name" value="MONOACYLGLYCEROL LIPASE"/>
    <property type="match status" value="1"/>
</dbReference>
<dbReference type="EMBL" id="BMUT01000001">
    <property type="protein sequence ID" value="GGX60874.1"/>
    <property type="molecule type" value="Genomic_DNA"/>
</dbReference>
<dbReference type="InterPro" id="IPR000073">
    <property type="entry name" value="AB_hydrolase_1"/>
</dbReference>
<dbReference type="InterPro" id="IPR050266">
    <property type="entry name" value="AB_hydrolase_sf"/>
</dbReference>
<evidence type="ECO:0000259" key="1">
    <source>
        <dbReference type="Pfam" id="PF12697"/>
    </source>
</evidence>
<proteinExistence type="predicted"/>
<dbReference type="PANTHER" id="PTHR43798:SF33">
    <property type="entry name" value="HYDROLASE, PUTATIVE (AFU_ORTHOLOGUE AFUA_2G14860)-RELATED"/>
    <property type="match status" value="1"/>
</dbReference>